<dbReference type="GO" id="GO:0004843">
    <property type="term" value="F:cysteine-type deubiquitinase activity"/>
    <property type="evidence" value="ECO:0007669"/>
    <property type="project" value="InterPro"/>
</dbReference>
<proteinExistence type="inferred from homology"/>
<feature type="active site" evidence="4">
    <location>
        <position position="825"/>
    </location>
</feature>
<evidence type="ECO:0000256" key="3">
    <source>
        <dbReference type="ARBA" id="ARBA00022490"/>
    </source>
</evidence>
<protein>
    <submittedName>
        <fullName evidence="8">Uncharacterized protein LOC111107600</fullName>
    </submittedName>
</protein>
<organism evidence="7 8">
    <name type="scientific">Crassostrea virginica</name>
    <name type="common">Eastern oyster</name>
    <dbReference type="NCBI Taxonomy" id="6565"/>
    <lineage>
        <taxon>Eukaryota</taxon>
        <taxon>Metazoa</taxon>
        <taxon>Spiralia</taxon>
        <taxon>Lophotrochozoa</taxon>
        <taxon>Mollusca</taxon>
        <taxon>Bivalvia</taxon>
        <taxon>Autobranchia</taxon>
        <taxon>Pteriomorphia</taxon>
        <taxon>Ostreida</taxon>
        <taxon>Ostreoidea</taxon>
        <taxon>Ostreidae</taxon>
        <taxon>Crassostrea</taxon>
    </lineage>
</organism>
<feature type="active site" evidence="4">
    <location>
        <position position="609"/>
    </location>
</feature>
<dbReference type="AlphaFoldDB" id="A0A8B8B596"/>
<dbReference type="KEGG" id="cvn:111107600"/>
<name>A0A8B8B596_CRAVI</name>
<accession>A0A8B8B596</accession>
<dbReference type="CDD" id="cd22790">
    <property type="entry name" value="OTU_OTUL-like"/>
    <property type="match status" value="1"/>
</dbReference>
<dbReference type="PANTHER" id="PTHR33662">
    <property type="entry name" value="OTU DEUBIQUITINASE WITH LINEAR LINKAGE-SPECIFICITY A-RELATED"/>
    <property type="match status" value="1"/>
</dbReference>
<dbReference type="RefSeq" id="XP_022298587.1">
    <property type="nucleotide sequence ID" value="XM_022442879.1"/>
</dbReference>
<dbReference type="PRINTS" id="PR02055">
    <property type="entry name" value="PROTEINF105"/>
</dbReference>
<comment type="similarity">
    <text evidence="2">Belongs to the peptidase C65 family. Otulin subfamily.</text>
</comment>
<feature type="region of interest" description="Linear diubiquitin binding" evidence="5">
    <location>
        <begin position="607"/>
        <end position="609"/>
    </location>
</feature>
<dbReference type="GO" id="GO:0005737">
    <property type="term" value="C:cytoplasm"/>
    <property type="evidence" value="ECO:0007669"/>
    <property type="project" value="UniProtKB-SubCell"/>
</dbReference>
<dbReference type="OrthoDB" id="6288034at2759"/>
<comment type="subcellular location">
    <subcellularLocation>
        <location evidence="1">Cytoplasm</location>
    </subcellularLocation>
</comment>
<sequence>MCRYTRLPVMERYGPHKWPPLPKLRVNVPPPPAPRNLESLADVCQEIFQLASDIAVGQKKVVLNCSLGGSGITVDLCGAKAATVLCAIGIGFGIGSYLLYKLYCRLFPSDPKDNDLAQIADKYCSQRGLSNDVHADAAEDDMGNSGSSETRRSSKHNRTHRKSSDEDEVRLLNSHEDSSAQIRKDSVDRFIQSASDISAAEPNSGSLKGNLSLKSLYERNYKYGFDEHFQANKSHHLYDSSGDSLQIEVSSSQDVLTHNNQTDGKIASDQKPSVKFSENIPDLIANLSPTEGGYLGGDVNDLTDHSGSAWQTTDSSNHTSPFHSSGSAKLFSNYTTDISGNLSVDDDEIDSSPLHRAKCPDGQFRQTLLQRLHEINNSSTSTSLNSSPEVSPHRYARSNSCERQDSLSGMSENEIFTESAQVGQSTGEYFEIIEHEVDDIVDEFAEITAKLDELKQLAGKHSSDDEMEYTPSDPLAKKACDFVEKAREKFHRSQSDTSLSESAVDTDGVDLSWDSEGQSQFKSPSVVMGCFLWITSIRFRGGHSHKGNGGMFLKQKRKGSLNIGPKQDILEYCKTEWRGQTKRAAIMQKAYQEIPNLTDCSHLHQIRGDNYCGIRGTLLQCFIQNINVLSKWSSAESVINRLQTLYRNPNSGLSQWTFAHRLPFNKKDKLPTMSECVQCLFLKFSECESLSTDVERNSWPVNLLNSDTKVDLQCMEAIKLLMFLEAHSLYEASQRGDDVPVFVWLLFARDTSENLESLVKNHINPVGDSGGLEQIEMILLGYTLKLSIKVFRLQQYGEEDFITYYPEETRDSWSQVTLIAEDDRHYNTPVV</sequence>
<dbReference type="InterPro" id="IPR023235">
    <property type="entry name" value="FAM105"/>
</dbReference>
<keyword evidence="7" id="KW-1185">Reference proteome</keyword>
<feature type="region of interest" description="Disordered" evidence="6">
    <location>
        <begin position="305"/>
        <end position="327"/>
    </location>
</feature>
<evidence type="ECO:0000256" key="1">
    <source>
        <dbReference type="ARBA" id="ARBA00004496"/>
    </source>
</evidence>
<evidence type="ECO:0000256" key="5">
    <source>
        <dbReference type="PIRSR" id="PIRSR623237-2"/>
    </source>
</evidence>
<keyword evidence="3" id="KW-0963">Cytoplasm</keyword>
<evidence type="ECO:0000313" key="7">
    <source>
        <dbReference type="Proteomes" id="UP000694844"/>
    </source>
</evidence>
<dbReference type="InterPro" id="IPR023237">
    <property type="entry name" value="Otulin"/>
</dbReference>
<dbReference type="GO" id="GO:1990108">
    <property type="term" value="P:protein linear deubiquitination"/>
    <property type="evidence" value="ECO:0007669"/>
    <property type="project" value="InterPro"/>
</dbReference>
<evidence type="ECO:0000313" key="8">
    <source>
        <dbReference type="RefSeq" id="XP_022298587.1"/>
    </source>
</evidence>
<gene>
    <name evidence="8" type="primary">LOC111107600</name>
</gene>
<feature type="compositionally biased region" description="Low complexity" evidence="6">
    <location>
        <begin position="376"/>
        <end position="387"/>
    </location>
</feature>
<feature type="compositionally biased region" description="Basic and acidic residues" evidence="6">
    <location>
        <begin position="169"/>
        <end position="183"/>
    </location>
</feature>
<reference evidence="8" key="2">
    <citation type="submission" date="2025-08" db="UniProtKB">
        <authorList>
            <consortium name="RefSeq"/>
        </authorList>
    </citation>
    <scope>IDENTIFICATION</scope>
    <source>
        <tissue evidence="8">Whole sample</tissue>
    </source>
</reference>
<evidence type="ECO:0000256" key="6">
    <source>
        <dbReference type="SAM" id="MobiDB-lite"/>
    </source>
</evidence>
<dbReference type="PANTHER" id="PTHR33662:SF3">
    <property type="entry name" value="FIBROUS SHEATH CABYR-BINDING PROTEIN-LIKE-RELATED"/>
    <property type="match status" value="1"/>
</dbReference>
<dbReference type="Proteomes" id="UP000694844">
    <property type="component" value="Chromosome 1"/>
</dbReference>
<feature type="active site" description="Nucleophile" evidence="4">
    <location>
        <position position="612"/>
    </location>
</feature>
<evidence type="ECO:0000256" key="2">
    <source>
        <dbReference type="ARBA" id="ARBA00010267"/>
    </source>
</evidence>
<reference evidence="7" key="1">
    <citation type="submission" date="2024-06" db="UniProtKB">
        <authorList>
            <consortium name="RefSeq"/>
        </authorList>
    </citation>
    <scope>NUCLEOTIDE SEQUENCE [LARGE SCALE GENOMIC DNA]</scope>
</reference>
<feature type="region of interest" description="Disordered" evidence="6">
    <location>
        <begin position="136"/>
        <end position="183"/>
    </location>
</feature>
<dbReference type="Pfam" id="PF16218">
    <property type="entry name" value="Peptidase_C101"/>
    <property type="match status" value="1"/>
</dbReference>
<feature type="region of interest" description="Linear diubiquitin binding" evidence="5">
    <location>
        <begin position="576"/>
        <end position="577"/>
    </location>
</feature>
<dbReference type="GeneID" id="111107600"/>
<feature type="region of interest" description="Disordered" evidence="6">
    <location>
        <begin position="376"/>
        <end position="409"/>
    </location>
</feature>
<dbReference type="PRINTS" id="PR02057">
    <property type="entry name" value="PROTEINF105B"/>
</dbReference>
<evidence type="ECO:0000256" key="4">
    <source>
        <dbReference type="PIRSR" id="PIRSR623237-1"/>
    </source>
</evidence>
<feature type="region of interest" description="Linear diubiquitin binding" evidence="5">
    <location>
        <begin position="822"/>
        <end position="824"/>
    </location>
</feature>